<dbReference type="Pfam" id="PF04545">
    <property type="entry name" value="Sigma70_r4"/>
    <property type="match status" value="1"/>
</dbReference>
<dbReference type="CDD" id="cd06171">
    <property type="entry name" value="Sigma70_r4"/>
    <property type="match status" value="1"/>
</dbReference>
<keyword evidence="2" id="KW-0731">Sigma factor</keyword>
<evidence type="ECO:0000313" key="9">
    <source>
        <dbReference type="Proteomes" id="UP000216339"/>
    </source>
</evidence>
<dbReference type="GO" id="GO:0016987">
    <property type="term" value="F:sigma factor activity"/>
    <property type="evidence" value="ECO:0007669"/>
    <property type="project" value="UniProtKB-KW"/>
</dbReference>
<organism evidence="8 9">
    <name type="scientific">Rubrivirga marina</name>
    <dbReference type="NCBI Taxonomy" id="1196024"/>
    <lineage>
        <taxon>Bacteria</taxon>
        <taxon>Pseudomonadati</taxon>
        <taxon>Rhodothermota</taxon>
        <taxon>Rhodothermia</taxon>
        <taxon>Rhodothermales</taxon>
        <taxon>Rubricoccaceae</taxon>
        <taxon>Rubrivirga</taxon>
    </lineage>
</organism>
<dbReference type="InterPro" id="IPR007627">
    <property type="entry name" value="RNA_pol_sigma70_r2"/>
</dbReference>
<evidence type="ECO:0000259" key="5">
    <source>
        <dbReference type="Pfam" id="PF04539"/>
    </source>
</evidence>
<feature type="domain" description="RNA polymerase sigma-70 region 2" evidence="6">
    <location>
        <begin position="35"/>
        <end position="99"/>
    </location>
</feature>
<dbReference type="InterPro" id="IPR007624">
    <property type="entry name" value="RNA_pol_sigma70_r3"/>
</dbReference>
<evidence type="ECO:0000313" key="8">
    <source>
        <dbReference type="EMBL" id="PAP77895.1"/>
    </source>
</evidence>
<dbReference type="InterPro" id="IPR000943">
    <property type="entry name" value="RNA_pol_sigma70"/>
</dbReference>
<dbReference type="Proteomes" id="UP000216339">
    <property type="component" value="Unassembled WGS sequence"/>
</dbReference>
<dbReference type="Pfam" id="PF04542">
    <property type="entry name" value="Sigma70_r2"/>
    <property type="match status" value="1"/>
</dbReference>
<dbReference type="PRINTS" id="PR00046">
    <property type="entry name" value="SIGMA70FCT"/>
</dbReference>
<evidence type="ECO:0000259" key="7">
    <source>
        <dbReference type="Pfam" id="PF04545"/>
    </source>
</evidence>
<dbReference type="OrthoDB" id="9150024at2"/>
<evidence type="ECO:0000256" key="4">
    <source>
        <dbReference type="ARBA" id="ARBA00023163"/>
    </source>
</evidence>
<feature type="domain" description="RNA polymerase sigma-70 region 3" evidence="5">
    <location>
        <begin position="113"/>
        <end position="179"/>
    </location>
</feature>
<dbReference type="Gene3D" id="1.20.140.160">
    <property type="match status" value="1"/>
</dbReference>
<comment type="caution">
    <text evidence="8">The sequence shown here is derived from an EMBL/GenBank/DDBJ whole genome shotgun (WGS) entry which is preliminary data.</text>
</comment>
<evidence type="ECO:0000256" key="3">
    <source>
        <dbReference type="ARBA" id="ARBA00023125"/>
    </source>
</evidence>
<reference evidence="8 9" key="1">
    <citation type="submission" date="2016-11" db="EMBL/GenBank/DDBJ databases">
        <title>Study of marine rhodopsin-containing bacteria.</title>
        <authorList>
            <person name="Yoshizawa S."/>
            <person name="Kumagai Y."/>
            <person name="Kogure K."/>
        </authorList>
    </citation>
    <scope>NUCLEOTIDE SEQUENCE [LARGE SCALE GENOMIC DNA]</scope>
    <source>
        <strain evidence="8 9">SAORIC-28</strain>
    </source>
</reference>
<dbReference type="Gene3D" id="1.10.1740.10">
    <property type="match status" value="1"/>
</dbReference>
<dbReference type="AlphaFoldDB" id="A0A271J4L5"/>
<dbReference type="GO" id="GO:0003677">
    <property type="term" value="F:DNA binding"/>
    <property type="evidence" value="ECO:0007669"/>
    <property type="project" value="UniProtKB-KW"/>
</dbReference>
<name>A0A271J4L5_9BACT</name>
<keyword evidence="3" id="KW-0238">DNA-binding</keyword>
<dbReference type="NCBIfam" id="TIGR02937">
    <property type="entry name" value="sigma70-ECF"/>
    <property type="match status" value="1"/>
</dbReference>
<dbReference type="InterPro" id="IPR014284">
    <property type="entry name" value="RNA_pol_sigma-70_dom"/>
</dbReference>
<proteinExistence type="predicted"/>
<gene>
    <name evidence="8" type="ORF">BSZ37_16330</name>
</gene>
<accession>A0A271J4L5</accession>
<protein>
    <recommendedName>
        <fullName evidence="10">RNA polymerase sigma-70 domain-containing protein</fullName>
    </recommendedName>
</protein>
<dbReference type="SUPFAM" id="SSF88659">
    <property type="entry name" value="Sigma3 and sigma4 domains of RNA polymerase sigma factors"/>
    <property type="match status" value="2"/>
</dbReference>
<dbReference type="SUPFAM" id="SSF88946">
    <property type="entry name" value="Sigma2 domain of RNA polymerase sigma factors"/>
    <property type="match status" value="1"/>
</dbReference>
<feature type="domain" description="RNA polymerase sigma-70 region 4" evidence="7">
    <location>
        <begin position="201"/>
        <end position="247"/>
    </location>
</feature>
<dbReference type="InterPro" id="IPR013324">
    <property type="entry name" value="RNA_pol_sigma_r3/r4-like"/>
</dbReference>
<evidence type="ECO:0000259" key="6">
    <source>
        <dbReference type="Pfam" id="PF04542"/>
    </source>
</evidence>
<sequence length="257" mass="28607">MTSSLQDAVERYCAERDANGTRADDYARSVAVAALPLVRSLSRRIALPDHPLASYADLENAGMLGMLQALGSYDPSRGTPFASFAYGRIRGSLVDFLRTIDCLSRDRRRRVAEANRTAQTLQQELGDEPRAAQVADRLGVSVRSYNRLLGDAQQRFALSLYDGQGTDRPSPIDTLPAPDVEPADADAERRSLYAFVEALVERLPEREQRIVHLYFFEGLTLREIAGEFHLTEARISQILSKTLRTLRGRMDQHAVAA</sequence>
<evidence type="ECO:0000256" key="2">
    <source>
        <dbReference type="ARBA" id="ARBA00023082"/>
    </source>
</evidence>
<keyword evidence="9" id="KW-1185">Reference proteome</keyword>
<keyword evidence="1" id="KW-0805">Transcription regulation</keyword>
<keyword evidence="4" id="KW-0804">Transcription</keyword>
<dbReference type="InterPro" id="IPR007630">
    <property type="entry name" value="RNA_pol_sigma70_r4"/>
</dbReference>
<dbReference type="PANTHER" id="PTHR30385">
    <property type="entry name" value="SIGMA FACTOR F FLAGELLAR"/>
    <property type="match status" value="1"/>
</dbReference>
<dbReference type="RefSeq" id="WP_095511567.1">
    <property type="nucleotide sequence ID" value="NZ_MQWD01000001.1"/>
</dbReference>
<dbReference type="GO" id="GO:0006352">
    <property type="term" value="P:DNA-templated transcription initiation"/>
    <property type="evidence" value="ECO:0007669"/>
    <property type="project" value="InterPro"/>
</dbReference>
<evidence type="ECO:0000256" key="1">
    <source>
        <dbReference type="ARBA" id="ARBA00023015"/>
    </source>
</evidence>
<dbReference type="EMBL" id="MQWD01000001">
    <property type="protein sequence ID" value="PAP77895.1"/>
    <property type="molecule type" value="Genomic_DNA"/>
</dbReference>
<evidence type="ECO:0008006" key="10">
    <source>
        <dbReference type="Google" id="ProtNLM"/>
    </source>
</evidence>
<dbReference type="InterPro" id="IPR013325">
    <property type="entry name" value="RNA_pol_sigma_r2"/>
</dbReference>
<dbReference type="Pfam" id="PF04539">
    <property type="entry name" value="Sigma70_r3"/>
    <property type="match status" value="1"/>
</dbReference>